<dbReference type="SUPFAM" id="SSF56112">
    <property type="entry name" value="Protein kinase-like (PK-like)"/>
    <property type="match status" value="1"/>
</dbReference>
<name>A0AAW8F1A7_9MICO</name>
<dbReference type="InterPro" id="IPR011009">
    <property type="entry name" value="Kinase-like_dom_sf"/>
</dbReference>
<evidence type="ECO:0000313" key="3">
    <source>
        <dbReference type="Proteomes" id="UP001244427"/>
    </source>
</evidence>
<evidence type="ECO:0000256" key="1">
    <source>
        <dbReference type="SAM" id="MobiDB-lite"/>
    </source>
</evidence>
<keyword evidence="3" id="KW-1185">Reference proteome</keyword>
<evidence type="ECO:0000313" key="2">
    <source>
        <dbReference type="EMBL" id="MDQ0649032.1"/>
    </source>
</evidence>
<proteinExistence type="predicted"/>
<protein>
    <submittedName>
        <fullName evidence="2">Uncharacterized protein (TIGR02569 family)</fullName>
    </submittedName>
</protein>
<accession>A0AAW8F1A7</accession>
<sequence length="260" mass="28690">MSPSPPSGRALADFGASENDLENLPGGRGLTWRSGPLILRPSGGDAETVWKAEILAELRHSAEFRTSRPIPARSGGWTSDGWEAWQWLPGQADERRVADVLRAGAAFHAALAPLPRPSFLDLADDPWARADRIAWEEEPLPDDGVVRRLAAAFRPVSDASQMIHGDLLGNVMFAQGHPPAIIDWAPYWRPTGYADAIVVADAACWHGLAPERMHEMLGGDGRYLIRALAFRITTFQLLGVWDAQLEERHRRVVDVALREE</sequence>
<organism evidence="2 3">
    <name type="scientific">Microbacterium natoriense</name>
    <dbReference type="NCBI Taxonomy" id="284570"/>
    <lineage>
        <taxon>Bacteria</taxon>
        <taxon>Bacillati</taxon>
        <taxon>Actinomycetota</taxon>
        <taxon>Actinomycetes</taxon>
        <taxon>Micrococcales</taxon>
        <taxon>Microbacteriaceae</taxon>
        <taxon>Microbacterium</taxon>
    </lineage>
</organism>
<gene>
    <name evidence="2" type="ORF">QFZ53_003228</name>
</gene>
<dbReference type="Proteomes" id="UP001244427">
    <property type="component" value="Unassembled WGS sequence"/>
</dbReference>
<dbReference type="RefSeq" id="WP_307298178.1">
    <property type="nucleotide sequence ID" value="NZ_JAUSXV010000001.1"/>
</dbReference>
<reference evidence="2 3" key="1">
    <citation type="submission" date="2023-07" db="EMBL/GenBank/DDBJ databases">
        <title>Comparative genomics of wheat-associated soil bacteria to identify genetic determinants of phenazine resistance.</title>
        <authorList>
            <person name="Mouncey N."/>
        </authorList>
    </citation>
    <scope>NUCLEOTIDE SEQUENCE [LARGE SCALE GENOMIC DNA]</scope>
    <source>
        <strain evidence="2 3">W4I9-1</strain>
    </source>
</reference>
<dbReference type="AlphaFoldDB" id="A0AAW8F1A7"/>
<feature type="region of interest" description="Disordered" evidence="1">
    <location>
        <begin position="1"/>
        <end position="27"/>
    </location>
</feature>
<dbReference type="EMBL" id="JAUSXV010000001">
    <property type="protein sequence ID" value="MDQ0649032.1"/>
    <property type="molecule type" value="Genomic_DNA"/>
</dbReference>
<comment type="caution">
    <text evidence="2">The sequence shown here is derived from an EMBL/GenBank/DDBJ whole genome shotgun (WGS) entry which is preliminary data.</text>
</comment>